<feature type="transmembrane region" description="Helical" evidence="6">
    <location>
        <begin position="312"/>
        <end position="329"/>
    </location>
</feature>
<dbReference type="InterPro" id="IPR036866">
    <property type="entry name" value="RibonucZ/Hydroxyglut_hydro"/>
</dbReference>
<gene>
    <name evidence="8" type="ORF">EDC25_101171</name>
</gene>
<keyword evidence="4 6" id="KW-1133">Transmembrane helix</keyword>
<accession>A0A4S3L227</accession>
<sequence length="803" mass="86677">MGSLPPTTSRGPNAQRGLDTTVLLAFSLGVAQLWLWPRTPEGVMEWLVPVAVVAAVAGVLPRPWRRPLLAGLFGACWAFWVAASGMASRLDPALEGVDLRVEGLVADLPRRDSDAVRFRFCPRQAWRADTGEAVAVSGCWRMAWYARHGFGEVREPVPGAMEELPDMRADQQWRLHVRLRRPRGLSNPGGFDSERKALETGLGAYGYVRTGSPQVRLDDTAGINRLREHIASHVDGIFPAQPRMAALLRGLAVGDRRGFEAADWASLRMTGTTHLFSISGLHVGMVGVFVAMLMAGLAWCFPALLRWAPRRVWALPPAVVAATGYAWLAGFEVPTRRSALMIAVAAMILLARRRGSLWQGWCLAMAAVLLLDPLAVLSIGFWLSFLGVAWLLLAGQGRARQAWWRSATQAQWAVSIGLLPVGIGFFAQASWISPLVNLIAIPWVTLLVVPVLLLGVGLLAVWAPAGHVLIDLAARLLAPLMSALDAVAAWPLAASWLAEPSALGLASATVAAVVVLLPVQRRLRWLAVPLLLPLFLATPLRPSFGQFQLDVLDVGQGTAVLVRTRHHALLFDTGARYPNGYDAGEAVIVPALRALAVGRLDALVVSHADSDHAGGAESVLREVPVLRLLAGERLPQGVQATAPEAESCLAGHRWHWDGVAFELLHPPPRYPARGNEISCVLSVRAANGEAALLTGDAGELAELRMLALHRPALSSRVLVLGHHGSTTSSSTAFLDAVGASLAIASAGYRNRFGHPHIDVLRRLDWRGVEVATTWRTGAVHVHLGGENPTWTASRSRRQLWHEP</sequence>
<evidence type="ECO:0000256" key="4">
    <source>
        <dbReference type="ARBA" id="ARBA00022989"/>
    </source>
</evidence>
<keyword evidence="9" id="KW-1185">Reference proteome</keyword>
<feature type="transmembrane region" description="Helical" evidence="6">
    <location>
        <begin position="526"/>
        <end position="544"/>
    </location>
</feature>
<evidence type="ECO:0000256" key="2">
    <source>
        <dbReference type="ARBA" id="ARBA00022475"/>
    </source>
</evidence>
<dbReference type="GO" id="GO:0005886">
    <property type="term" value="C:plasma membrane"/>
    <property type="evidence" value="ECO:0007669"/>
    <property type="project" value="UniProtKB-SubCell"/>
</dbReference>
<dbReference type="Proteomes" id="UP000294599">
    <property type="component" value="Unassembled WGS sequence"/>
</dbReference>
<dbReference type="PANTHER" id="PTHR30619">
    <property type="entry name" value="DNA INTERNALIZATION/COMPETENCE PROTEIN COMEC/REC2"/>
    <property type="match status" value="1"/>
</dbReference>
<dbReference type="CDD" id="cd07731">
    <property type="entry name" value="ComA-like_MBL-fold"/>
    <property type="match status" value="1"/>
</dbReference>
<feature type="domain" description="Metallo-beta-lactamase" evidence="7">
    <location>
        <begin position="556"/>
        <end position="748"/>
    </location>
</feature>
<dbReference type="InterPro" id="IPR004797">
    <property type="entry name" value="Competence_ComEC/Rec2"/>
</dbReference>
<feature type="transmembrane region" description="Helical" evidence="6">
    <location>
        <begin position="502"/>
        <end position="519"/>
    </location>
</feature>
<dbReference type="EMBL" id="SMAF01000001">
    <property type="protein sequence ID" value="TCT01309.1"/>
    <property type="molecule type" value="Genomic_DNA"/>
</dbReference>
<dbReference type="SMART" id="SM00849">
    <property type="entry name" value="Lactamase_B"/>
    <property type="match status" value="1"/>
</dbReference>
<feature type="transmembrane region" description="Helical" evidence="6">
    <location>
        <begin position="43"/>
        <end position="61"/>
    </location>
</feature>
<evidence type="ECO:0000256" key="3">
    <source>
        <dbReference type="ARBA" id="ARBA00022692"/>
    </source>
</evidence>
<proteinExistence type="predicted"/>
<comment type="subcellular location">
    <subcellularLocation>
        <location evidence="1">Cell membrane</location>
        <topology evidence="1">Multi-pass membrane protein</topology>
    </subcellularLocation>
</comment>
<keyword evidence="2" id="KW-1003">Cell membrane</keyword>
<evidence type="ECO:0000256" key="1">
    <source>
        <dbReference type="ARBA" id="ARBA00004651"/>
    </source>
</evidence>
<dbReference type="InterPro" id="IPR004477">
    <property type="entry name" value="ComEC_N"/>
</dbReference>
<dbReference type="Pfam" id="PF00753">
    <property type="entry name" value="Lactamase_B"/>
    <property type="match status" value="1"/>
</dbReference>
<dbReference type="NCBIfam" id="TIGR00360">
    <property type="entry name" value="ComEC_N-term"/>
    <property type="match status" value="1"/>
</dbReference>
<evidence type="ECO:0000313" key="9">
    <source>
        <dbReference type="Proteomes" id="UP000294599"/>
    </source>
</evidence>
<keyword evidence="5 6" id="KW-0472">Membrane</keyword>
<evidence type="ECO:0000313" key="8">
    <source>
        <dbReference type="EMBL" id="TCT01309.1"/>
    </source>
</evidence>
<dbReference type="RefSeq" id="WP_123521776.1">
    <property type="nucleotide sequence ID" value="NZ_JBHLWF010000005.1"/>
</dbReference>
<evidence type="ECO:0000256" key="6">
    <source>
        <dbReference type="SAM" id="Phobius"/>
    </source>
</evidence>
<dbReference type="NCBIfam" id="TIGR00361">
    <property type="entry name" value="ComEC_Rec2"/>
    <property type="match status" value="1"/>
</dbReference>
<feature type="transmembrane region" description="Helical" evidence="6">
    <location>
        <begin position="381"/>
        <end position="399"/>
    </location>
</feature>
<dbReference type="AlphaFoldDB" id="A0A4S3L227"/>
<feature type="transmembrane region" description="Helical" evidence="6">
    <location>
        <begin position="438"/>
        <end position="464"/>
    </location>
</feature>
<feature type="transmembrane region" description="Helical" evidence="6">
    <location>
        <begin position="411"/>
        <end position="432"/>
    </location>
</feature>
<dbReference type="PANTHER" id="PTHR30619:SF1">
    <property type="entry name" value="RECOMBINATION PROTEIN 2"/>
    <property type="match status" value="1"/>
</dbReference>
<dbReference type="InterPro" id="IPR001279">
    <property type="entry name" value="Metallo-B-lactamas"/>
</dbReference>
<dbReference type="InterPro" id="IPR025405">
    <property type="entry name" value="DUF4131"/>
</dbReference>
<evidence type="ECO:0000259" key="7">
    <source>
        <dbReference type="SMART" id="SM00849"/>
    </source>
</evidence>
<dbReference type="OrthoDB" id="9761531at2"/>
<feature type="transmembrane region" description="Helical" evidence="6">
    <location>
        <begin position="68"/>
        <end position="87"/>
    </location>
</feature>
<dbReference type="Gene3D" id="3.60.15.10">
    <property type="entry name" value="Ribonuclease Z/Hydroxyacylglutathione hydrolase-like"/>
    <property type="match status" value="1"/>
</dbReference>
<protein>
    <submittedName>
        <fullName evidence="8">Competence protein ComEC</fullName>
    </submittedName>
</protein>
<evidence type="ECO:0000256" key="5">
    <source>
        <dbReference type="ARBA" id="ARBA00023136"/>
    </source>
</evidence>
<keyword evidence="3 6" id="KW-0812">Transmembrane</keyword>
<feature type="transmembrane region" description="Helical" evidence="6">
    <location>
        <begin position="476"/>
        <end position="496"/>
    </location>
</feature>
<dbReference type="SUPFAM" id="SSF56281">
    <property type="entry name" value="Metallo-hydrolase/oxidoreductase"/>
    <property type="match status" value="1"/>
</dbReference>
<comment type="caution">
    <text evidence="8">The sequence shown here is derived from an EMBL/GenBank/DDBJ whole genome shotgun (WGS) entry which is preliminary data.</text>
</comment>
<dbReference type="InterPro" id="IPR035681">
    <property type="entry name" value="ComA-like_MBL"/>
</dbReference>
<reference evidence="8 9" key="1">
    <citation type="submission" date="2019-03" db="EMBL/GenBank/DDBJ databases">
        <title>Genomic Encyclopedia of Type Strains, Phase IV (KMG-IV): sequencing the most valuable type-strain genomes for metagenomic binning, comparative biology and taxonomic classification.</title>
        <authorList>
            <person name="Goeker M."/>
        </authorList>
    </citation>
    <scope>NUCLEOTIDE SEQUENCE [LARGE SCALE GENOMIC DNA]</scope>
    <source>
        <strain evidence="8 9">DSM 21944</strain>
    </source>
</reference>
<dbReference type="Pfam" id="PF13567">
    <property type="entry name" value="DUF4131"/>
    <property type="match status" value="1"/>
</dbReference>
<dbReference type="GO" id="GO:0030420">
    <property type="term" value="P:establishment of competence for transformation"/>
    <property type="evidence" value="ECO:0007669"/>
    <property type="project" value="InterPro"/>
</dbReference>
<feature type="transmembrane region" description="Helical" evidence="6">
    <location>
        <begin position="283"/>
        <end position="305"/>
    </location>
</feature>
<organism evidence="8 9">
    <name type="scientific">Pseudofulvimonas gallinarii</name>
    <dbReference type="NCBI Taxonomy" id="634155"/>
    <lineage>
        <taxon>Bacteria</taxon>
        <taxon>Pseudomonadati</taxon>
        <taxon>Pseudomonadota</taxon>
        <taxon>Gammaproteobacteria</taxon>
        <taxon>Lysobacterales</taxon>
        <taxon>Rhodanobacteraceae</taxon>
        <taxon>Pseudofulvimonas</taxon>
    </lineage>
</organism>
<dbReference type="InterPro" id="IPR052159">
    <property type="entry name" value="Competence_DNA_uptake"/>
</dbReference>
<dbReference type="Pfam" id="PF03772">
    <property type="entry name" value="Competence"/>
    <property type="match status" value="1"/>
</dbReference>
<name>A0A4S3L227_9GAMM</name>